<dbReference type="Proteomes" id="UP000033881">
    <property type="component" value="Unassembled WGS sequence"/>
</dbReference>
<sequence>MEEPTLRKINNVDGSGTFWVVIFQGRISYTTKVLRCANCHRISDYLIYENSPNNKESKGVLVCTKRECVDWGSEWRKNKNAEMLGIKFLNDI</sequence>
<accession>A0A0G0MJA9</accession>
<proteinExistence type="predicted"/>
<name>A0A0G0MJA9_9BACT</name>
<protein>
    <submittedName>
        <fullName evidence="1">Uncharacterized protein</fullName>
    </submittedName>
</protein>
<dbReference type="STRING" id="1618574.UT24_C0012G0098"/>
<reference evidence="1 2" key="1">
    <citation type="journal article" date="2015" name="Nature">
        <title>rRNA introns, odd ribosomes, and small enigmatic genomes across a large radiation of phyla.</title>
        <authorList>
            <person name="Brown C.T."/>
            <person name="Hug L.A."/>
            <person name="Thomas B.C."/>
            <person name="Sharon I."/>
            <person name="Castelle C.J."/>
            <person name="Singh A."/>
            <person name="Wilkins M.J."/>
            <person name="Williams K.H."/>
            <person name="Banfield J.F."/>
        </authorList>
    </citation>
    <scope>NUCLEOTIDE SEQUENCE [LARGE SCALE GENOMIC DNA]</scope>
</reference>
<organism evidence="1 2">
    <name type="scientific">Candidatus Woesebacteria bacterium GW2011_GWB1_39_12</name>
    <dbReference type="NCBI Taxonomy" id="1618574"/>
    <lineage>
        <taxon>Bacteria</taxon>
        <taxon>Candidatus Woeseibacteriota</taxon>
    </lineage>
</organism>
<comment type="caution">
    <text evidence="1">The sequence shown here is derived from an EMBL/GenBank/DDBJ whole genome shotgun (WGS) entry which is preliminary data.</text>
</comment>
<gene>
    <name evidence="1" type="ORF">UT24_C0012G0098</name>
</gene>
<evidence type="ECO:0000313" key="1">
    <source>
        <dbReference type="EMBL" id="KKR00476.1"/>
    </source>
</evidence>
<dbReference type="AlphaFoldDB" id="A0A0G0MJA9"/>
<evidence type="ECO:0000313" key="2">
    <source>
        <dbReference type="Proteomes" id="UP000033881"/>
    </source>
</evidence>
<dbReference type="EMBL" id="LBWB01000012">
    <property type="protein sequence ID" value="KKR00476.1"/>
    <property type="molecule type" value="Genomic_DNA"/>
</dbReference>